<protein>
    <submittedName>
        <fullName evidence="1">Uncharacterized protein</fullName>
    </submittedName>
</protein>
<name>A0A0F8ZA02_9ZZZZ</name>
<gene>
    <name evidence="1" type="ORF">LCGC14_2800010</name>
</gene>
<reference evidence="1" key="1">
    <citation type="journal article" date="2015" name="Nature">
        <title>Complex archaea that bridge the gap between prokaryotes and eukaryotes.</title>
        <authorList>
            <person name="Spang A."/>
            <person name="Saw J.H."/>
            <person name="Jorgensen S.L."/>
            <person name="Zaremba-Niedzwiedzka K."/>
            <person name="Martijn J."/>
            <person name="Lind A.E."/>
            <person name="van Eijk R."/>
            <person name="Schleper C."/>
            <person name="Guy L."/>
            <person name="Ettema T.J."/>
        </authorList>
    </citation>
    <scope>NUCLEOTIDE SEQUENCE</scope>
</reference>
<comment type="caution">
    <text evidence="1">The sequence shown here is derived from an EMBL/GenBank/DDBJ whole genome shotgun (WGS) entry which is preliminary data.</text>
</comment>
<dbReference type="AlphaFoldDB" id="A0A0F8ZA02"/>
<accession>A0A0F8ZA02</accession>
<organism evidence="1">
    <name type="scientific">marine sediment metagenome</name>
    <dbReference type="NCBI Taxonomy" id="412755"/>
    <lineage>
        <taxon>unclassified sequences</taxon>
        <taxon>metagenomes</taxon>
        <taxon>ecological metagenomes</taxon>
    </lineage>
</organism>
<evidence type="ECO:0000313" key="1">
    <source>
        <dbReference type="EMBL" id="KKK82775.1"/>
    </source>
</evidence>
<dbReference type="EMBL" id="LAZR01052515">
    <property type="protein sequence ID" value="KKK82775.1"/>
    <property type="molecule type" value="Genomic_DNA"/>
</dbReference>
<sequence>METTIYRDTEGKLTVSVSGTESPEVVTLGYKKVTEMLNMDRHLEKKEEPE</sequence>
<proteinExistence type="predicted"/>